<dbReference type="Proteomes" id="UP000182882">
    <property type="component" value="Unassembled WGS sequence"/>
</dbReference>
<organism evidence="5 8">
    <name type="scientific">Nitrosomonas ureae</name>
    <dbReference type="NCBI Taxonomy" id="44577"/>
    <lineage>
        <taxon>Bacteria</taxon>
        <taxon>Pseudomonadati</taxon>
        <taxon>Pseudomonadota</taxon>
        <taxon>Betaproteobacteria</taxon>
        <taxon>Nitrosomonadales</taxon>
        <taxon>Nitrosomonadaceae</taxon>
        <taxon>Nitrosomonas</taxon>
    </lineage>
</organism>
<dbReference type="UniPathway" id="UPA00060"/>
<dbReference type="InterPro" id="IPR036188">
    <property type="entry name" value="FAD/NAD-bd_sf"/>
</dbReference>
<evidence type="ECO:0000313" key="5">
    <source>
        <dbReference type="EMBL" id="SDT85843.1"/>
    </source>
</evidence>
<dbReference type="Gene3D" id="3.50.50.60">
    <property type="entry name" value="FAD/NAD(P)-binding domain"/>
    <property type="match status" value="1"/>
</dbReference>
<dbReference type="GO" id="GO:0009228">
    <property type="term" value="P:thiamine biosynthetic process"/>
    <property type="evidence" value="ECO:0007669"/>
    <property type="project" value="UniProtKB-KW"/>
</dbReference>
<feature type="domain" description="FAD dependent oxidoreductase" evidence="4">
    <location>
        <begin position="4"/>
        <end position="346"/>
    </location>
</feature>
<evidence type="ECO:0000313" key="7">
    <source>
        <dbReference type="Proteomes" id="UP000181998"/>
    </source>
</evidence>
<dbReference type="PANTHER" id="PTHR13847">
    <property type="entry name" value="SARCOSINE DEHYDROGENASE-RELATED"/>
    <property type="match status" value="1"/>
</dbReference>
<evidence type="ECO:0000256" key="1">
    <source>
        <dbReference type="ARBA" id="ARBA00004948"/>
    </source>
</evidence>
<dbReference type="GO" id="GO:0005737">
    <property type="term" value="C:cytoplasm"/>
    <property type="evidence" value="ECO:0007669"/>
    <property type="project" value="TreeGrafter"/>
</dbReference>
<dbReference type="EMBL" id="FNLN01000005">
    <property type="protein sequence ID" value="SDT85843.1"/>
    <property type="molecule type" value="Genomic_DNA"/>
</dbReference>
<evidence type="ECO:0000256" key="3">
    <source>
        <dbReference type="ARBA" id="ARBA00023002"/>
    </source>
</evidence>
<name>A0A0S3AI33_9PROT</name>
<proteinExistence type="predicted"/>
<keyword evidence="3" id="KW-0560">Oxidoreductase</keyword>
<reference evidence="8" key="1">
    <citation type="submission" date="2016-10" db="EMBL/GenBank/DDBJ databases">
        <authorList>
            <person name="Varghese N."/>
            <person name="Submissions S."/>
        </authorList>
    </citation>
    <scope>NUCLEOTIDE SEQUENCE [LARGE SCALE GENOMIC DNA]</scope>
    <source>
        <strain evidence="8">Nm10</strain>
    </source>
</reference>
<evidence type="ECO:0000313" key="8">
    <source>
        <dbReference type="Proteomes" id="UP000182882"/>
    </source>
</evidence>
<dbReference type="PANTHER" id="PTHR13847:SF289">
    <property type="entry name" value="GLYCINE OXIDASE"/>
    <property type="match status" value="1"/>
</dbReference>
<dbReference type="GO" id="GO:0050660">
    <property type="term" value="F:flavin adenine dinucleotide binding"/>
    <property type="evidence" value="ECO:0007669"/>
    <property type="project" value="InterPro"/>
</dbReference>
<evidence type="ECO:0000259" key="4">
    <source>
        <dbReference type="Pfam" id="PF01266"/>
    </source>
</evidence>
<dbReference type="KEGG" id="nur:ATY38_05960"/>
<dbReference type="InterPro" id="IPR006076">
    <property type="entry name" value="FAD-dep_OxRdtase"/>
</dbReference>
<reference evidence="5 7" key="2">
    <citation type="submission" date="2016-10" db="EMBL/GenBank/DDBJ databases">
        <authorList>
            <person name="de Groot N.N."/>
        </authorList>
    </citation>
    <scope>NUCLEOTIDE SEQUENCE [LARGE SCALE GENOMIC DNA]</scope>
    <source>
        <strain evidence="5">Nm10</strain>
        <strain evidence="6 7">Nm9</strain>
    </source>
</reference>
<dbReference type="Proteomes" id="UP000181998">
    <property type="component" value="Unassembled WGS sequence"/>
</dbReference>
<keyword evidence="2" id="KW-0784">Thiamine biosynthesis</keyword>
<dbReference type="SUPFAM" id="SSF51905">
    <property type="entry name" value="FAD/NAD(P)-binding domain"/>
    <property type="match status" value="1"/>
</dbReference>
<protein>
    <submittedName>
        <fullName evidence="5">Glycine oxidase</fullName>
    </submittedName>
</protein>
<comment type="pathway">
    <text evidence="1">Cofactor biosynthesis; thiamine diphosphate biosynthesis.</text>
</comment>
<dbReference type="Pfam" id="PF01266">
    <property type="entry name" value="DAO"/>
    <property type="match status" value="1"/>
</dbReference>
<dbReference type="InterPro" id="IPR012727">
    <property type="entry name" value="Gly_oxidase_ThiO"/>
</dbReference>
<dbReference type="GO" id="GO:0016491">
    <property type="term" value="F:oxidoreductase activity"/>
    <property type="evidence" value="ECO:0007669"/>
    <property type="project" value="UniProtKB-KW"/>
</dbReference>
<dbReference type="OrthoDB" id="18526at2"/>
<evidence type="ECO:0000256" key="2">
    <source>
        <dbReference type="ARBA" id="ARBA00022977"/>
    </source>
</evidence>
<dbReference type="GO" id="GO:0009229">
    <property type="term" value="P:thiamine diphosphate biosynthetic process"/>
    <property type="evidence" value="ECO:0007669"/>
    <property type="project" value="UniProtKB-UniPathway"/>
</dbReference>
<dbReference type="SUPFAM" id="SSF54373">
    <property type="entry name" value="FAD-linked reductases, C-terminal domain"/>
    <property type="match status" value="1"/>
</dbReference>
<dbReference type="RefSeq" id="WP_062558505.1">
    <property type="nucleotide sequence ID" value="NZ_CP013341.1"/>
</dbReference>
<gene>
    <name evidence="5" type="ORF">SAMN05216406_10572</name>
    <name evidence="6" type="ORF">SAMN05421510_101230</name>
</gene>
<dbReference type="Gene3D" id="3.30.9.10">
    <property type="entry name" value="D-Amino Acid Oxidase, subunit A, domain 2"/>
    <property type="match status" value="1"/>
</dbReference>
<dbReference type="EMBL" id="FOFX01000012">
    <property type="protein sequence ID" value="SEP95341.1"/>
    <property type="molecule type" value="Genomic_DNA"/>
</dbReference>
<evidence type="ECO:0000313" key="6">
    <source>
        <dbReference type="EMBL" id="SEP95341.1"/>
    </source>
</evidence>
<dbReference type="STRING" id="44577.ATY38_05960"/>
<dbReference type="AlphaFoldDB" id="A0A0S3AI33"/>
<keyword evidence="8" id="KW-1185">Reference proteome</keyword>
<dbReference type="NCBIfam" id="TIGR02352">
    <property type="entry name" value="thiamin_ThiO"/>
    <property type="match status" value="1"/>
</dbReference>
<sequence>MKQDVIIIGAGIIGLTTAERLLTHGANVTILERSQAGQESSWAGGGILSPLLPWKYSDHVTQLTSYSATQFPAWISSLQKASGIDPEYVISGMCILPPYDLEMAKQWCSIRCIEIEQSTISNIFPIENNFDFNRTQPHDRSLFLPNTAQVRNPRLLRALISRVMQLGGKILENCTVNRLNTNYQQIHSITSSCGEFVADYYIVSAGAWSIEILGAHALQLDIRPIKGQMLLFKFDAPPIHNILVQNDLYIIPRRDGHVLIGSTLEDVGFDKQTTISAFNQLLRHAGNILPSLKKMPIKQHWSGLRPASPKNIPTIGWHPTIRNLLINSGHYRYGVTMAPASAEILVNEMTGAKQPFDTLPYQAGWEIN</sequence>
<accession>A0A0S3AI33</accession>